<dbReference type="InterPro" id="IPR009279">
    <property type="entry name" value="Portal_Mu"/>
</dbReference>
<reference evidence="2 3" key="1">
    <citation type="journal article" date="2018" name="ISME J.">
        <title>Characterization of ecologically diverse viruses infecting co-occurring strains of cosmopolitan hyperhalophilic Bacteroidetes.</title>
        <authorList>
            <person name="Villamor J."/>
            <person name="Ramos-Barbero M.D."/>
            <person name="Gonzalez-Torres P."/>
            <person name="Gabaldon T."/>
            <person name="Rossello-Mora R."/>
            <person name="Meseguer I."/>
            <person name="Martinez-Garcia M."/>
            <person name="Santos F."/>
            <person name="Anton J."/>
        </authorList>
    </citation>
    <scope>NUCLEOTIDE SEQUENCE [LARGE SCALE GENOMIC DNA]</scope>
    <source>
        <strain evidence="2">SRUTV-1</strain>
    </source>
</reference>
<feature type="compositionally biased region" description="Low complexity" evidence="1">
    <location>
        <begin position="449"/>
        <end position="460"/>
    </location>
</feature>
<dbReference type="EMBL" id="MF629150">
    <property type="protein sequence ID" value="ATU47002.1"/>
    <property type="molecule type" value="Genomic_DNA"/>
</dbReference>
<dbReference type="KEGG" id="vg:40236429"/>
<sequence length="480" mass="53819">MARPNFSETKIESGAEWETLHPITDPIDPSRIKMELNAAKNGEIGRLHRIYERMETDDRYGGAVSKLKRGIASQRVRVSPSKHFRNASEKKTAQEYADKARFLMQNLNMRQVLKVFANPYLKTFDVFENHYERKDAPFYSGRAYFLDKIESVPTTRLMVGQGVEAPYGKPAILELDGTVKPVAAYDQRKVYTVTDDQIDDFSFVEQGVARRCLTWWVIKQYVVRWWGEFADTYGEPVRIAQVSDMDLSDDRRSKIERALASLGKNGWAIIPQDIALDLKDMSLGSNASGHNVYQSVLAAANTAFTVAVLGQTDTTEGGEGAYAKAKIHDNVRHDIMEDVSGMAEDGLEHSARSLLSINEGTSFEPHLSPTFEIPLPTPMDLAKKARAYNTLQKKMSMAIPARQVRDEFGIDSPTAGEPVIADGQRFESEAEYLEYMEEKQERMQEAREQGTAGRQQQIAGGQEGEGGRPPENDSDDTEEA</sequence>
<feature type="compositionally biased region" description="Basic and acidic residues" evidence="1">
    <location>
        <begin position="436"/>
        <end position="448"/>
    </location>
</feature>
<keyword evidence="3" id="KW-1185">Reference proteome</keyword>
<evidence type="ECO:0000256" key="1">
    <source>
        <dbReference type="SAM" id="MobiDB-lite"/>
    </source>
</evidence>
<accession>A0A2D3FAF2</accession>
<dbReference type="RefSeq" id="YP_009639631.1">
    <property type="nucleotide sequence ID" value="NC_042353.1"/>
</dbReference>
<evidence type="ECO:0000313" key="2">
    <source>
        <dbReference type="EMBL" id="ATU47002.1"/>
    </source>
</evidence>
<protein>
    <submittedName>
        <fullName evidence="2">Structural protein</fullName>
    </submittedName>
</protein>
<organism evidence="2 3">
    <name type="scientific">Salinibacter phage SRUTV-1</name>
    <dbReference type="NCBI Taxonomy" id="2684227"/>
    <lineage>
        <taxon>Viruses</taxon>
        <taxon>Duplodnaviria</taxon>
        <taxon>Heunggongvirae</taxon>
        <taxon>Uroviricota</taxon>
        <taxon>Caudoviricetes</taxon>
        <taxon>Kairosalinivirus</taxon>
        <taxon>Kairosalinivirus SRUTV1</taxon>
    </lineage>
</organism>
<evidence type="ECO:0000313" key="3">
    <source>
        <dbReference type="Proteomes" id="UP000262103"/>
    </source>
</evidence>
<feature type="region of interest" description="Disordered" evidence="1">
    <location>
        <begin position="436"/>
        <end position="480"/>
    </location>
</feature>
<dbReference type="GeneID" id="40236429"/>
<dbReference type="Pfam" id="PF06074">
    <property type="entry name" value="Portal_Mu"/>
    <property type="match status" value="1"/>
</dbReference>
<name>A0A2D3FAF2_9CAUD</name>
<proteinExistence type="predicted"/>
<dbReference type="Proteomes" id="UP000262103">
    <property type="component" value="Segment"/>
</dbReference>